<accession>A0A1M6C5U6</accession>
<comment type="similarity">
    <text evidence="1">Belongs to the DnaB/DnaD family.</text>
</comment>
<evidence type="ECO:0000256" key="1">
    <source>
        <dbReference type="ARBA" id="ARBA00093462"/>
    </source>
</evidence>
<dbReference type="PANTHER" id="PTHR37293">
    <property type="entry name" value="PHAGE REPLICATION PROTEIN-RELATED"/>
    <property type="match status" value="1"/>
</dbReference>
<dbReference type="SUPFAM" id="SSF158499">
    <property type="entry name" value="DnaD domain-like"/>
    <property type="match status" value="1"/>
</dbReference>
<dbReference type="PANTHER" id="PTHR37293:SF5">
    <property type="entry name" value="DNA REPLICATION PROTEIN"/>
    <property type="match status" value="1"/>
</dbReference>
<reference evidence="3 4" key="1">
    <citation type="submission" date="2016-11" db="EMBL/GenBank/DDBJ databases">
        <authorList>
            <person name="Jaros S."/>
            <person name="Januszkiewicz K."/>
            <person name="Wedrychowicz H."/>
        </authorList>
    </citation>
    <scope>NUCLEOTIDE SEQUENCE [LARGE SCALE GENOMIC DNA]</scope>
    <source>
        <strain evidence="3 4">DSM 3074</strain>
    </source>
</reference>
<evidence type="ECO:0000313" key="4">
    <source>
        <dbReference type="Proteomes" id="UP000191240"/>
    </source>
</evidence>
<dbReference type="RefSeq" id="WP_143254835.1">
    <property type="nucleotide sequence ID" value="NZ_FQYW01000007.1"/>
</dbReference>
<dbReference type="Proteomes" id="UP000191240">
    <property type="component" value="Unassembled WGS sequence"/>
</dbReference>
<feature type="domain" description="DnaB/C C-terminal" evidence="2">
    <location>
        <begin position="196"/>
        <end position="247"/>
    </location>
</feature>
<sequence length="270" mass="30180">MDEEKYLKIPFSILTDENLTLIEKLVLAEIVTLDNKDGCTASNDYIAKVLGYKKRRVQDAIHRLKNKGYVNLEFVTPVSRIITPTKNCTPTQNCYSKNKSDIAENSIPFTQICYSKNEEAIAKNGSPPTENCTLPMQKSVSAIAKIGQTPTENCTQDNRDNKEIIIKSIEREEPPPLSEDVKKIYQDKIHPICNLQELDSLAEAVECHGIEAVIKAIQIAAKKGKRTLPYVEGILRQMAKDGYKELEVTNAGTNGNIGQEPLDEWAAQWG</sequence>
<dbReference type="Gene3D" id="1.10.10.630">
    <property type="entry name" value="DnaD domain-like"/>
    <property type="match status" value="1"/>
</dbReference>
<dbReference type="InterPro" id="IPR034829">
    <property type="entry name" value="DnaD-like_sf"/>
</dbReference>
<dbReference type="OrthoDB" id="1807191at2"/>
<proteinExistence type="inferred from homology"/>
<gene>
    <name evidence="3" type="ORF">SAMN02745671_01004</name>
</gene>
<organism evidence="3 4">
    <name type="scientific">Anaerovibrio lipolyticus DSM 3074</name>
    <dbReference type="NCBI Taxonomy" id="1120997"/>
    <lineage>
        <taxon>Bacteria</taxon>
        <taxon>Bacillati</taxon>
        <taxon>Bacillota</taxon>
        <taxon>Negativicutes</taxon>
        <taxon>Selenomonadales</taxon>
        <taxon>Selenomonadaceae</taxon>
        <taxon>Anaerovibrio</taxon>
    </lineage>
</organism>
<evidence type="ECO:0000259" key="2">
    <source>
        <dbReference type="Pfam" id="PF07261"/>
    </source>
</evidence>
<dbReference type="EMBL" id="FQYW01000007">
    <property type="protein sequence ID" value="SHI56124.1"/>
    <property type="molecule type" value="Genomic_DNA"/>
</dbReference>
<name>A0A1M6C5U6_9FIRM</name>
<dbReference type="Gene3D" id="1.10.10.10">
    <property type="entry name" value="Winged helix-like DNA-binding domain superfamily/Winged helix DNA-binding domain"/>
    <property type="match status" value="1"/>
</dbReference>
<dbReference type="Pfam" id="PF13730">
    <property type="entry name" value="HTH_36"/>
    <property type="match status" value="1"/>
</dbReference>
<evidence type="ECO:0000313" key="3">
    <source>
        <dbReference type="EMBL" id="SHI56124.1"/>
    </source>
</evidence>
<dbReference type="InterPro" id="IPR036388">
    <property type="entry name" value="WH-like_DNA-bd_sf"/>
</dbReference>
<dbReference type="AlphaFoldDB" id="A0A1M6C5U6"/>
<dbReference type="Pfam" id="PF07261">
    <property type="entry name" value="DnaB_2"/>
    <property type="match status" value="1"/>
</dbReference>
<dbReference type="InterPro" id="IPR006343">
    <property type="entry name" value="DnaB/C_C"/>
</dbReference>
<protein>
    <submittedName>
        <fullName evidence="3">DnaD and phage-associated domain-containing protein</fullName>
    </submittedName>
</protein>
<dbReference type="InterPro" id="IPR053162">
    <property type="entry name" value="DnaD"/>
</dbReference>